<feature type="region of interest" description="Disordered" evidence="1">
    <location>
        <begin position="1070"/>
        <end position="1089"/>
    </location>
</feature>
<name>A0A1V8TIV2_9PEZI</name>
<feature type="compositionally biased region" description="Low complexity" evidence="1">
    <location>
        <begin position="995"/>
        <end position="1015"/>
    </location>
</feature>
<dbReference type="OrthoDB" id="4207369at2759"/>
<feature type="region of interest" description="Disordered" evidence="1">
    <location>
        <begin position="599"/>
        <end position="732"/>
    </location>
</feature>
<feature type="compositionally biased region" description="Polar residues" evidence="1">
    <location>
        <begin position="528"/>
        <end position="538"/>
    </location>
</feature>
<feature type="region of interest" description="Disordered" evidence="1">
    <location>
        <begin position="881"/>
        <end position="910"/>
    </location>
</feature>
<evidence type="ECO:0000256" key="1">
    <source>
        <dbReference type="SAM" id="MobiDB-lite"/>
    </source>
</evidence>
<evidence type="ECO:0000313" key="3">
    <source>
        <dbReference type="Proteomes" id="UP000192596"/>
    </source>
</evidence>
<gene>
    <name evidence="2" type="ORF">B0A48_05470</name>
</gene>
<protein>
    <submittedName>
        <fullName evidence="2">Uncharacterized protein</fullName>
    </submittedName>
</protein>
<feature type="region of interest" description="Disordered" evidence="1">
    <location>
        <begin position="817"/>
        <end position="836"/>
    </location>
</feature>
<feature type="compositionally biased region" description="Acidic residues" evidence="1">
    <location>
        <begin position="414"/>
        <end position="426"/>
    </location>
</feature>
<dbReference type="EMBL" id="NAJO01000007">
    <property type="protein sequence ID" value="OQO11214.1"/>
    <property type="molecule type" value="Genomic_DNA"/>
</dbReference>
<dbReference type="Proteomes" id="UP000192596">
    <property type="component" value="Unassembled WGS sequence"/>
</dbReference>
<proteinExistence type="predicted"/>
<keyword evidence="3" id="KW-1185">Reference proteome</keyword>
<dbReference type="InParanoid" id="A0A1V8TIV2"/>
<feature type="compositionally biased region" description="Low complexity" evidence="1">
    <location>
        <begin position="901"/>
        <end position="910"/>
    </location>
</feature>
<reference evidence="3" key="1">
    <citation type="submission" date="2017-03" db="EMBL/GenBank/DDBJ databases">
        <title>Genomes of endolithic fungi from Antarctica.</title>
        <authorList>
            <person name="Coleine C."/>
            <person name="Masonjones S."/>
            <person name="Stajich J.E."/>
        </authorList>
    </citation>
    <scope>NUCLEOTIDE SEQUENCE [LARGE SCALE GENOMIC DNA]</scope>
    <source>
        <strain evidence="3">CCFEE 5527</strain>
    </source>
</reference>
<accession>A0A1V8TIV2</accession>
<dbReference type="AlphaFoldDB" id="A0A1V8TIV2"/>
<feature type="compositionally biased region" description="Basic residues" evidence="1">
    <location>
        <begin position="891"/>
        <end position="900"/>
    </location>
</feature>
<feature type="region of interest" description="Disordered" evidence="1">
    <location>
        <begin position="52"/>
        <end position="79"/>
    </location>
</feature>
<evidence type="ECO:0000313" key="2">
    <source>
        <dbReference type="EMBL" id="OQO11214.1"/>
    </source>
</evidence>
<feature type="compositionally biased region" description="Polar residues" evidence="1">
    <location>
        <begin position="700"/>
        <end position="713"/>
    </location>
</feature>
<feature type="region of interest" description="Disordered" evidence="1">
    <location>
        <begin position="411"/>
        <end position="474"/>
    </location>
</feature>
<feature type="region of interest" description="Disordered" evidence="1">
    <location>
        <begin position="505"/>
        <end position="543"/>
    </location>
</feature>
<feature type="compositionally biased region" description="Low complexity" evidence="1">
    <location>
        <begin position="603"/>
        <end position="614"/>
    </location>
</feature>
<feature type="compositionally biased region" description="Basic and acidic residues" evidence="1">
    <location>
        <begin position="650"/>
        <end position="663"/>
    </location>
</feature>
<feature type="region of interest" description="Disordered" evidence="1">
    <location>
        <begin position="931"/>
        <end position="1018"/>
    </location>
</feature>
<sequence>MPARILSSGRAVPHFRTTDRGVHCYDRVVTPTRLFTTIQHLTRQVGRVPYQYEGMAGDAPGDDTSASPDPGAPSWGAADATSLLPQRIAVSRPLRAYERKPASPYTRGRFRVGKLWKRTGTYAPSRKPMVASLASGNGGGSPMQVVKRLRGGMEDRVDMQWERVGSPVKKSKGAERIVTRSMRQDGLVELSGEDQDGAEAVASATLQSAEEIKAVLEVDDEELALDASPIVGEEDGWEDEQESNGSRNGILAGILDEPSGATKLAANAELGFDVPAERPVEEDSDGAGELNGECASLLDATSAQQSVDALPAVLRAHPSMSGPLPAGFVSPVKRHRSVSKRLSMAADRRRTLPGTFAPNTTAAADHVPHVKPLTPLSEVPGMQVTASAQPDIAMSPGEQDEVQVDVEVQHDTTPGDDEWEDVDDKDTAESDSVSLPEAGEDADITGSGLQLLLHPTTSSGEHAEDAPADPEPTRMSISIETTVKLGEDLNSPLAQAVAIQEQLIAHELSPRSNPSPRRSPRRKSVSPAKQTATPSTAEKSGLPSVASLRQEGVPSHNIQQALFLTMFGSGRGSSDPHRGDHRDHPSTIKSRALVDALPHSLERSSSAPPESPRLSPHKAPRPRVSDDTALLQAFIKRANQSKTSRRSSIAKRESLENRRESDTVRQALASPAKEDVLADLDPNASPRKAAVDGAVPVAESITSPSRETIAQSEENPRRSLRRTQRRTASTALPNKISLRGSTEPFVLRRGEAHELERVTRANTRKNKTGCVLPNLRLIKLAAEKGADCDGIEVVTITESVNGDGKRKIQWDQTLNYYSDAPPPISPPTSDDEEADADKQLVSELTDASSAAQDAMQIDSTPSIQEQAIELSARFAGSAPKVAVPAAETPSKPKRKIRKLAAPRTAAAPGPAVVESLPTAVPALAMPSAAEPKVNPLKRSRIATPAKPTALPVPTATLDKQAPLGSATPKLIPRKRPVPSRLPAPASTVATQPQDLKPTPSLLASPPKKKSSSSLSVKGASANAKVAKLDFGTSSLTSFAKSDSEPLGLSASPAKRAGKVFALSKVDRFEEDEGRLMGMGSPAKKRGRRV</sequence>
<organism evidence="2 3">
    <name type="scientific">Cryoendolithus antarcticus</name>
    <dbReference type="NCBI Taxonomy" id="1507870"/>
    <lineage>
        <taxon>Eukaryota</taxon>
        <taxon>Fungi</taxon>
        <taxon>Dikarya</taxon>
        <taxon>Ascomycota</taxon>
        <taxon>Pezizomycotina</taxon>
        <taxon>Dothideomycetes</taxon>
        <taxon>Dothideomycetidae</taxon>
        <taxon>Cladosporiales</taxon>
        <taxon>Cladosporiaceae</taxon>
        <taxon>Cryoendolithus</taxon>
    </lineage>
</organism>
<comment type="caution">
    <text evidence="2">The sequence shown here is derived from an EMBL/GenBank/DDBJ whole genome shotgun (WGS) entry which is preliminary data.</text>
</comment>